<reference evidence="10 11" key="1">
    <citation type="submission" date="2018-06" db="EMBL/GenBank/DDBJ databases">
        <title>Mutators as drivers of adaptation in pathogenic bacteria and a risk factor for host jumps and vaccine escape.</title>
        <authorList>
            <person name="Barnes A.C."/>
            <person name="Silayeva O."/>
        </authorList>
    </citation>
    <scope>NUCLEOTIDE SEQUENCE [LARGE SCALE GENOMIC DNA]</scope>
    <source>
        <strain evidence="10 11">QMA0445</strain>
    </source>
</reference>
<evidence type="ECO:0000256" key="3">
    <source>
        <dbReference type="ARBA" id="ARBA00023015"/>
    </source>
</evidence>
<dbReference type="PROSITE" id="PS51094">
    <property type="entry name" value="PTS_EIIA_TYPE_2"/>
    <property type="match status" value="1"/>
</dbReference>
<dbReference type="Gene3D" id="3.40.930.10">
    <property type="entry name" value="Mannitol-specific EII, Chain A"/>
    <property type="match status" value="1"/>
</dbReference>
<keyword evidence="1" id="KW-0808">Transferase</keyword>
<dbReference type="Pfam" id="PF00359">
    <property type="entry name" value="PTS_EIIA_2"/>
    <property type="match status" value="1"/>
</dbReference>
<dbReference type="OrthoDB" id="3239954at2"/>
<dbReference type="KEGG" id="siz:SI82_01155"/>
<proteinExistence type="predicted"/>
<dbReference type="InterPro" id="IPR036095">
    <property type="entry name" value="PTS_EIIB-like_sf"/>
</dbReference>
<evidence type="ECO:0000259" key="9">
    <source>
        <dbReference type="PROSITE" id="PS51372"/>
    </source>
</evidence>
<dbReference type="GeneID" id="35765614"/>
<evidence type="ECO:0000259" key="8">
    <source>
        <dbReference type="PROSITE" id="PS51099"/>
    </source>
</evidence>
<gene>
    <name evidence="10" type="ORF">DIY07_11050</name>
</gene>
<feature type="domain" description="HTH deoR-type" evidence="6">
    <location>
        <begin position="91"/>
        <end position="151"/>
    </location>
</feature>
<dbReference type="RefSeq" id="WP_003098927.1">
    <property type="nucleotide sequence ID" value="NZ_CP010783.1"/>
</dbReference>
<dbReference type="SUPFAM" id="SSF52794">
    <property type="entry name" value="PTS system IIB component-like"/>
    <property type="match status" value="1"/>
</dbReference>
<dbReference type="CDD" id="cd05568">
    <property type="entry name" value="PTS_IIB_bgl_like"/>
    <property type="match status" value="1"/>
</dbReference>
<dbReference type="InterPro" id="IPR050661">
    <property type="entry name" value="BglG_antiterminators"/>
</dbReference>
<dbReference type="SUPFAM" id="SSF55804">
    <property type="entry name" value="Phoshotransferase/anion transport protein"/>
    <property type="match status" value="1"/>
</dbReference>
<dbReference type="PROSITE" id="PS51000">
    <property type="entry name" value="HTH_DEOR_2"/>
    <property type="match status" value="1"/>
</dbReference>
<protein>
    <submittedName>
        <fullName evidence="10">Transcription antiterminator</fullName>
    </submittedName>
</protein>
<evidence type="ECO:0000256" key="1">
    <source>
        <dbReference type="ARBA" id="ARBA00022679"/>
    </source>
</evidence>
<dbReference type="PROSITE" id="PS51099">
    <property type="entry name" value="PTS_EIIB_TYPE_2"/>
    <property type="match status" value="1"/>
</dbReference>
<evidence type="ECO:0000256" key="4">
    <source>
        <dbReference type="ARBA" id="ARBA00023159"/>
    </source>
</evidence>
<dbReference type="Proteomes" id="UP000269148">
    <property type="component" value="Unassembled WGS sequence"/>
</dbReference>
<feature type="domain" description="PTS EIIA type-2" evidence="7">
    <location>
        <begin position="503"/>
        <end position="646"/>
    </location>
</feature>
<evidence type="ECO:0000259" key="6">
    <source>
        <dbReference type="PROSITE" id="PS51000"/>
    </source>
</evidence>
<dbReference type="Gene3D" id="1.10.10.10">
    <property type="entry name" value="Winged helix-like DNA-binding domain superfamily/Winged helix DNA-binding domain"/>
    <property type="match status" value="1"/>
</dbReference>
<dbReference type="AlphaFoldDB" id="A0A3L8I4V0"/>
<dbReference type="InterPro" id="IPR036390">
    <property type="entry name" value="WH_DNA-bd_sf"/>
</dbReference>
<dbReference type="GO" id="GO:0008982">
    <property type="term" value="F:protein-N(PI)-phosphohistidine-sugar phosphotransferase activity"/>
    <property type="evidence" value="ECO:0007669"/>
    <property type="project" value="InterPro"/>
</dbReference>
<dbReference type="SMR" id="A0A3L8I4V0"/>
<evidence type="ECO:0000313" key="11">
    <source>
        <dbReference type="Proteomes" id="UP000269148"/>
    </source>
</evidence>
<dbReference type="Gene3D" id="3.40.50.2300">
    <property type="match status" value="1"/>
</dbReference>
<dbReference type="InterPro" id="IPR036634">
    <property type="entry name" value="PRD_sf"/>
</dbReference>
<dbReference type="SUPFAM" id="SSF46785">
    <property type="entry name" value="Winged helix' DNA-binding domain"/>
    <property type="match status" value="1"/>
</dbReference>
<dbReference type="GO" id="GO:0009401">
    <property type="term" value="P:phosphoenolpyruvate-dependent sugar phosphotransferase system"/>
    <property type="evidence" value="ECO:0007669"/>
    <property type="project" value="InterPro"/>
</dbReference>
<feature type="domain" description="PTS EIIB type-2" evidence="8">
    <location>
        <begin position="400"/>
        <end position="489"/>
    </location>
</feature>
<dbReference type="CDD" id="cd00211">
    <property type="entry name" value="PTS_IIA_fru"/>
    <property type="match status" value="1"/>
</dbReference>
<keyword evidence="3" id="KW-0805">Transcription regulation</keyword>
<sequence length="646" mass="74537">MNKRQIEILIDLLERDNYISAAKLAKKHQVSTKTIYTDLDVLEEDLLQKQLKLIKIPRHGLIIEGDLIVKHQLLVTVRNHLSTSLLPSDYSQREGHYLRKLLLENDNCSILDLAMDFFLSETSVRRDLDRLEKLVSDHHLALIKEHGCVSIQGDEGKIRSFLRSYLLDHYQLMPGALSASQELSTMFRECDLTQLDKKIQELKALFAISIPQHLEIYVMLDLVINSYRIKNNHYLRAVDVSIEDDLHFIEVYPLASELLSASLDLPVDLLSDDEIKQICLTILSLGYIPMASDNQEFKRLTTDLIDKVSELSGLDFSQDSYLREMINKHMRPMIYRLKNKITIENQTTEEIKKRYSILFNIVWLASKIVTDSYHIDFLDSEIAFLTIYFQIAVEKIEKPLEIVIVCPHGLATSELIFNTLRRLISPYDHLKKIDFSDVTDELVQDVDMIISSVELRQLSCNYILVSPVPSQFEVDKIQNFYHSLTDGNRKILSVVKDKQSINQSMVCDLIQNHIYLNQDCKTYDQVIQFLVNQDSSSELQTAYIDSIFQREHLGSTSVYTGIALPHANPRTVGKSGLKLLTLKQPIVWGANKVKVVMLISIKEGEEELYKDALIYLYSKIDDQHFIDQLVTATTTQEFMTRLFREE</sequence>
<dbReference type="SUPFAM" id="SSF63520">
    <property type="entry name" value="PTS-regulatory domain, PRD"/>
    <property type="match status" value="1"/>
</dbReference>
<feature type="domain" description="PRD" evidence="9">
    <location>
        <begin position="292"/>
        <end position="399"/>
    </location>
</feature>
<dbReference type="Pfam" id="PF05043">
    <property type="entry name" value="Mga"/>
    <property type="match status" value="1"/>
</dbReference>
<dbReference type="Pfam" id="PF00874">
    <property type="entry name" value="PRD"/>
    <property type="match status" value="1"/>
</dbReference>
<dbReference type="Pfam" id="PF08279">
    <property type="entry name" value="HTH_11"/>
    <property type="match status" value="1"/>
</dbReference>
<dbReference type="InterPro" id="IPR011608">
    <property type="entry name" value="PRD"/>
</dbReference>
<dbReference type="PROSITE" id="PS51372">
    <property type="entry name" value="PRD_2"/>
    <property type="match status" value="1"/>
</dbReference>
<evidence type="ECO:0000256" key="2">
    <source>
        <dbReference type="ARBA" id="ARBA00022737"/>
    </source>
</evidence>
<dbReference type="InterPro" id="IPR013196">
    <property type="entry name" value="HTH_11"/>
</dbReference>
<dbReference type="InterPro" id="IPR001034">
    <property type="entry name" value="DeoR_HTH"/>
</dbReference>
<name>A0A3L8I4V0_STRIN</name>
<dbReference type="PANTHER" id="PTHR30185:SF18">
    <property type="entry name" value="TRANSCRIPTIONAL REGULATOR MTLR"/>
    <property type="match status" value="1"/>
</dbReference>
<evidence type="ECO:0000313" key="10">
    <source>
        <dbReference type="EMBL" id="RLU54205.1"/>
    </source>
</evidence>
<evidence type="ECO:0000256" key="5">
    <source>
        <dbReference type="ARBA" id="ARBA00023163"/>
    </source>
</evidence>
<dbReference type="InterPro" id="IPR002178">
    <property type="entry name" value="PTS_EIIA_type-2_dom"/>
</dbReference>
<dbReference type="EMBL" id="QLQD01000089">
    <property type="protein sequence ID" value="RLU54205.1"/>
    <property type="molecule type" value="Genomic_DNA"/>
</dbReference>
<evidence type="ECO:0000259" key="7">
    <source>
        <dbReference type="PROSITE" id="PS51094"/>
    </source>
</evidence>
<dbReference type="InterPro" id="IPR036388">
    <property type="entry name" value="WH-like_DNA-bd_sf"/>
</dbReference>
<comment type="caution">
    <text evidence="10">The sequence shown here is derived from an EMBL/GenBank/DDBJ whole genome shotgun (WGS) entry which is preliminary data.</text>
</comment>
<keyword evidence="2" id="KW-0677">Repeat</keyword>
<dbReference type="Gene3D" id="1.10.1790.10">
    <property type="entry name" value="PRD domain"/>
    <property type="match status" value="1"/>
</dbReference>
<keyword evidence="4" id="KW-0010">Activator</keyword>
<dbReference type="InterPro" id="IPR016152">
    <property type="entry name" value="PTrfase/Anion_transptr"/>
</dbReference>
<dbReference type="InterPro" id="IPR013011">
    <property type="entry name" value="PTS_EIIB_2"/>
</dbReference>
<accession>A0A3L8I4V0</accession>
<organism evidence="10 11">
    <name type="scientific">Streptococcus iniae</name>
    <name type="common">Streptococcus shiloi</name>
    <dbReference type="NCBI Taxonomy" id="1346"/>
    <lineage>
        <taxon>Bacteria</taxon>
        <taxon>Bacillati</taxon>
        <taxon>Bacillota</taxon>
        <taxon>Bacilli</taxon>
        <taxon>Lactobacillales</taxon>
        <taxon>Streptococcaceae</taxon>
        <taxon>Streptococcus</taxon>
    </lineage>
</organism>
<keyword evidence="5" id="KW-0804">Transcription</keyword>
<dbReference type="InterPro" id="IPR007737">
    <property type="entry name" value="Mga_HTH"/>
</dbReference>
<dbReference type="PANTHER" id="PTHR30185">
    <property type="entry name" value="CRYPTIC BETA-GLUCOSIDE BGL OPERON ANTITERMINATOR"/>
    <property type="match status" value="1"/>
</dbReference>
<dbReference type="GO" id="GO:0003700">
    <property type="term" value="F:DNA-binding transcription factor activity"/>
    <property type="evidence" value="ECO:0007669"/>
    <property type="project" value="InterPro"/>
</dbReference>